<dbReference type="Pfam" id="PF14703">
    <property type="entry name" value="PHM7_cyt"/>
    <property type="match status" value="1"/>
</dbReference>
<gene>
    <name evidence="4" type="ORF">GW7_20275</name>
</gene>
<evidence type="ECO:0000259" key="3">
    <source>
        <dbReference type="Pfam" id="PF14703"/>
    </source>
</evidence>
<keyword evidence="1" id="KW-0472">Membrane</keyword>
<dbReference type="STRING" id="10181.G5AX58"/>
<feature type="domain" description="CSC1/OSCA1-like cytosolic" evidence="3">
    <location>
        <begin position="202"/>
        <end position="334"/>
    </location>
</feature>
<sequence length="335" mass="38118">MIDSPLLELWWPETVSIREGLGLGDKANDSYCYNSAQNSTVLQGVTFGGIPTVLLIDVCCFLGCCPWLMAIFRLHDDQIRERCGEDAVHYLSFQRHLIFLLVAVSALSLCIILPVNLSGDLLDKDPYSFGRTTIANLETHNDLLWLHAVFAVIYLSLTVGFMRHHTQSIKYTEETLLLSCKGRSFSCFGDGSFIADKDSVRRTLFISGIPRDAKEENVERHFWDAYPTCEVADIQLCYNVAKLIYLCEERKKTEKSLAYYTSLQERTGQPTFVHSRPCGQFCCCEGWGCEQEDTIAYYTRLYNQLLTRITEEERQVQGQPLGMAFVTLREKSMAT</sequence>
<proteinExistence type="predicted"/>
<feature type="domain" description="CSC1/OSCA1-like N-terminal transmembrane" evidence="2">
    <location>
        <begin position="65"/>
        <end position="161"/>
    </location>
</feature>
<feature type="transmembrane region" description="Helical" evidence="1">
    <location>
        <begin position="143"/>
        <end position="162"/>
    </location>
</feature>
<evidence type="ECO:0000259" key="2">
    <source>
        <dbReference type="Pfam" id="PF13967"/>
    </source>
</evidence>
<evidence type="ECO:0000256" key="1">
    <source>
        <dbReference type="SAM" id="Phobius"/>
    </source>
</evidence>
<keyword evidence="1" id="KW-1133">Transmembrane helix</keyword>
<accession>G5AX58</accession>
<dbReference type="Pfam" id="PF13967">
    <property type="entry name" value="RSN1_TM"/>
    <property type="match status" value="1"/>
</dbReference>
<dbReference type="GO" id="GO:0005227">
    <property type="term" value="F:calcium-activated cation channel activity"/>
    <property type="evidence" value="ECO:0007669"/>
    <property type="project" value="InterPro"/>
</dbReference>
<dbReference type="Proteomes" id="UP000006813">
    <property type="component" value="Unassembled WGS sequence"/>
</dbReference>
<dbReference type="AlphaFoldDB" id="G5AX58"/>
<feature type="transmembrane region" description="Helical" evidence="1">
    <location>
        <begin position="50"/>
        <end position="72"/>
    </location>
</feature>
<keyword evidence="1 4" id="KW-0812">Transmembrane</keyword>
<dbReference type="InterPro" id="IPR027815">
    <property type="entry name" value="CSC1/OSCA1-like_cyt"/>
</dbReference>
<dbReference type="EMBL" id="JH167363">
    <property type="protein sequence ID" value="EHB01619.1"/>
    <property type="molecule type" value="Genomic_DNA"/>
</dbReference>
<organism evidence="4 5">
    <name type="scientific">Heterocephalus glaber</name>
    <name type="common">Naked mole rat</name>
    <dbReference type="NCBI Taxonomy" id="10181"/>
    <lineage>
        <taxon>Eukaryota</taxon>
        <taxon>Metazoa</taxon>
        <taxon>Chordata</taxon>
        <taxon>Craniata</taxon>
        <taxon>Vertebrata</taxon>
        <taxon>Euteleostomi</taxon>
        <taxon>Mammalia</taxon>
        <taxon>Eutheria</taxon>
        <taxon>Euarchontoglires</taxon>
        <taxon>Glires</taxon>
        <taxon>Rodentia</taxon>
        <taxon>Hystricomorpha</taxon>
        <taxon>Bathyergidae</taxon>
        <taxon>Heterocephalus</taxon>
    </lineage>
</organism>
<name>G5AX58_HETGA</name>
<evidence type="ECO:0000313" key="4">
    <source>
        <dbReference type="EMBL" id="EHB01619.1"/>
    </source>
</evidence>
<dbReference type="InterPro" id="IPR045122">
    <property type="entry name" value="Csc1-like"/>
</dbReference>
<evidence type="ECO:0000313" key="5">
    <source>
        <dbReference type="Proteomes" id="UP000006813"/>
    </source>
</evidence>
<dbReference type="PANTHER" id="PTHR13018:SF24">
    <property type="entry name" value="CSC1-LIKE PROTEIN 1"/>
    <property type="match status" value="1"/>
</dbReference>
<protein>
    <submittedName>
        <fullName evidence="4">Transmembrane protein 63A</fullName>
    </submittedName>
</protein>
<dbReference type="InterPro" id="IPR032880">
    <property type="entry name" value="CSC1/OSCA1-like_N"/>
</dbReference>
<dbReference type="InParanoid" id="G5AX58"/>
<feature type="transmembrane region" description="Helical" evidence="1">
    <location>
        <begin position="97"/>
        <end position="117"/>
    </location>
</feature>
<dbReference type="PANTHER" id="PTHR13018">
    <property type="entry name" value="PROBABLE MEMBRANE PROTEIN DUF221-RELATED"/>
    <property type="match status" value="1"/>
</dbReference>
<reference evidence="4 5" key="1">
    <citation type="journal article" date="2011" name="Nature">
        <title>Genome sequencing reveals insights into physiology and longevity of the naked mole rat.</title>
        <authorList>
            <person name="Kim E.B."/>
            <person name="Fang X."/>
            <person name="Fushan A.A."/>
            <person name="Huang Z."/>
            <person name="Lobanov A.V."/>
            <person name="Han L."/>
            <person name="Marino S.M."/>
            <person name="Sun X."/>
            <person name="Turanov A.A."/>
            <person name="Yang P."/>
            <person name="Yim S.H."/>
            <person name="Zhao X."/>
            <person name="Kasaikina M.V."/>
            <person name="Stoletzki N."/>
            <person name="Peng C."/>
            <person name="Polak P."/>
            <person name="Xiong Z."/>
            <person name="Kiezun A."/>
            <person name="Zhu Y."/>
            <person name="Chen Y."/>
            <person name="Kryukov G.V."/>
            <person name="Zhang Q."/>
            <person name="Peshkin L."/>
            <person name="Yang L."/>
            <person name="Bronson R.T."/>
            <person name="Buffenstein R."/>
            <person name="Wang B."/>
            <person name="Han C."/>
            <person name="Li Q."/>
            <person name="Chen L."/>
            <person name="Zhao W."/>
            <person name="Sunyaev S.R."/>
            <person name="Park T.J."/>
            <person name="Zhang G."/>
            <person name="Wang J."/>
            <person name="Gladyshev V.N."/>
        </authorList>
    </citation>
    <scope>NUCLEOTIDE SEQUENCE [LARGE SCALE GENOMIC DNA]</scope>
</reference>
<dbReference type="GO" id="GO:0005886">
    <property type="term" value="C:plasma membrane"/>
    <property type="evidence" value="ECO:0007669"/>
    <property type="project" value="TreeGrafter"/>
</dbReference>